<accession>A0ABS3F1T9</accession>
<organism evidence="4 5">
    <name type="scientific">Sneathiella sedimenti</name>
    <dbReference type="NCBI Taxonomy" id="2816034"/>
    <lineage>
        <taxon>Bacteria</taxon>
        <taxon>Pseudomonadati</taxon>
        <taxon>Pseudomonadota</taxon>
        <taxon>Alphaproteobacteria</taxon>
        <taxon>Sneathiellales</taxon>
        <taxon>Sneathiellaceae</taxon>
        <taxon>Sneathiella</taxon>
    </lineage>
</organism>
<comment type="caution">
    <text evidence="4">The sequence shown here is derived from an EMBL/GenBank/DDBJ whole genome shotgun (WGS) entry which is preliminary data.</text>
</comment>
<dbReference type="EMBL" id="JAFLNC010000001">
    <property type="protein sequence ID" value="MBO0332480.1"/>
    <property type="molecule type" value="Genomic_DNA"/>
</dbReference>
<evidence type="ECO:0000256" key="3">
    <source>
        <dbReference type="HAMAP-Rule" id="MF_01385"/>
    </source>
</evidence>
<evidence type="ECO:0000256" key="2">
    <source>
        <dbReference type="ARBA" id="ARBA00023186"/>
    </source>
</evidence>
<evidence type="ECO:0000313" key="5">
    <source>
        <dbReference type="Proteomes" id="UP000664761"/>
    </source>
</evidence>
<dbReference type="PIRSF" id="PIRSF009467">
    <property type="entry name" value="Ureas_acces_UreF"/>
    <property type="match status" value="1"/>
</dbReference>
<keyword evidence="5" id="KW-1185">Reference proteome</keyword>
<dbReference type="Pfam" id="PF01730">
    <property type="entry name" value="UreF"/>
    <property type="match status" value="1"/>
</dbReference>
<sequence length="239" mass="25630">MARQKVMVTGIIMDNRALFNLMSWMSPSYPIGAYTYSHGIEYAVEAGLVTSLEDLVPWITDILAFGSGKSDCILLAAAYGATLDQDMAALKEVAEIGNAFAPTKEIALETAQQGRAFVSVIKDVNTEATTLDALGEHWNGPLIHPITVGIVAADHAVPLGETLIAYLHGFISNLVSAAVRLVPLGQTDGQRAIAALANEVGRIAYIAKEAHIDDLGSATLMVDWCSALHETQYTRLFRS</sequence>
<reference evidence="4 5" key="1">
    <citation type="submission" date="2021-03" db="EMBL/GenBank/DDBJ databases">
        <title>Sneathiella sp. CAU 1612 isolated from Kang Won-do.</title>
        <authorList>
            <person name="Kim W."/>
        </authorList>
    </citation>
    <scope>NUCLEOTIDE SEQUENCE [LARGE SCALE GENOMIC DNA]</scope>
    <source>
        <strain evidence="4 5">CAU 1612</strain>
    </source>
</reference>
<dbReference type="Gene3D" id="1.10.4190.10">
    <property type="entry name" value="Urease accessory protein UreF"/>
    <property type="match status" value="1"/>
</dbReference>
<evidence type="ECO:0000313" key="4">
    <source>
        <dbReference type="EMBL" id="MBO0332480.1"/>
    </source>
</evidence>
<comment type="subunit">
    <text evidence="3">UreD, UreF and UreG form a complex that acts as a GTP-hydrolysis-dependent molecular chaperone, activating the urease apoprotein by helping to assemble the nickel containing metallocenter of UreC. The UreE protein probably delivers the nickel.</text>
</comment>
<keyword evidence="2 3" id="KW-0143">Chaperone</keyword>
<keyword evidence="1 3" id="KW-0996">Nickel insertion</keyword>
<comment type="similarity">
    <text evidence="3">Belongs to the UreF family.</text>
</comment>
<dbReference type="PANTHER" id="PTHR33620">
    <property type="entry name" value="UREASE ACCESSORY PROTEIN F"/>
    <property type="match status" value="1"/>
</dbReference>
<dbReference type="HAMAP" id="MF_01385">
    <property type="entry name" value="UreF"/>
    <property type="match status" value="1"/>
</dbReference>
<proteinExistence type="inferred from homology"/>
<evidence type="ECO:0000256" key="1">
    <source>
        <dbReference type="ARBA" id="ARBA00022988"/>
    </source>
</evidence>
<keyword evidence="3" id="KW-0963">Cytoplasm</keyword>
<dbReference type="PANTHER" id="PTHR33620:SF1">
    <property type="entry name" value="UREASE ACCESSORY PROTEIN F"/>
    <property type="match status" value="1"/>
</dbReference>
<dbReference type="RefSeq" id="WP_207041815.1">
    <property type="nucleotide sequence ID" value="NZ_JAFLNC010000001.1"/>
</dbReference>
<gene>
    <name evidence="3" type="primary">ureF</name>
    <name evidence="4" type="ORF">J0X12_02565</name>
</gene>
<dbReference type="InterPro" id="IPR038277">
    <property type="entry name" value="UreF_sf"/>
</dbReference>
<name>A0ABS3F1T9_9PROT</name>
<comment type="subcellular location">
    <subcellularLocation>
        <location evidence="3">Cytoplasm</location>
    </subcellularLocation>
</comment>
<comment type="function">
    <text evidence="3">Required for maturation of urease via the functional incorporation of the urease nickel metallocenter.</text>
</comment>
<protein>
    <recommendedName>
        <fullName evidence="3">Urease accessory protein UreF</fullName>
    </recommendedName>
</protein>
<dbReference type="Proteomes" id="UP000664761">
    <property type="component" value="Unassembled WGS sequence"/>
</dbReference>
<dbReference type="InterPro" id="IPR002639">
    <property type="entry name" value="UreF"/>
</dbReference>